<dbReference type="EMBL" id="SRZB01000003">
    <property type="protein sequence ID" value="TGY00127.1"/>
    <property type="molecule type" value="Genomic_DNA"/>
</dbReference>
<comment type="caution">
    <text evidence="1">The sequence shown here is derived from an EMBL/GenBank/DDBJ whole genome shotgun (WGS) entry which is preliminary data.</text>
</comment>
<dbReference type="Proteomes" id="UP000307720">
    <property type="component" value="Unassembled WGS sequence"/>
</dbReference>
<organism evidence="1 2">
    <name type="scientific">Hominisplanchenecus murintestinalis</name>
    <dbReference type="NCBI Taxonomy" id="2941517"/>
    <lineage>
        <taxon>Bacteria</taxon>
        <taxon>Bacillati</taxon>
        <taxon>Bacillota</taxon>
        <taxon>Clostridia</taxon>
        <taxon>Lachnospirales</taxon>
        <taxon>Lachnospiraceae</taxon>
        <taxon>Hominisplanchenecus</taxon>
    </lineage>
</organism>
<evidence type="ECO:0000313" key="2">
    <source>
        <dbReference type="Proteomes" id="UP000307720"/>
    </source>
</evidence>
<proteinExistence type="predicted"/>
<gene>
    <name evidence="1" type="ORF">E5357_03155</name>
</gene>
<protein>
    <submittedName>
        <fullName evidence="1">Glycosyltransferase</fullName>
    </submittedName>
</protein>
<name>A0AC61R2T7_9FIRM</name>
<sequence length="265" mass="31133">MNYTERNHTFVLCAYKESPYLEECIRSLKSQKRKSQILVATSTPNDYIADIASKYGLSVQINTGEKGIAGDWNFAYGLAETALVTLAHQDDVYEYEYTEKILEAINRCNNPLIAFTDYYELRNGRTVKKNKLLLVKRMLLFPLRWKRLWKSRFTRRRILSLGSAICCPAVTMVKTALPNPLFKNNMKSNIDWQAWEELSKLEGEFAYVAEGLMKHRIHEESTTSELLENNKRKEEDLFMYYKFWPRAMARFIEHFYQSGEKSNKK</sequence>
<accession>A0AC61R2T7</accession>
<reference evidence="1" key="1">
    <citation type="submission" date="2019-04" db="EMBL/GenBank/DDBJ databases">
        <title>Microbes associate with the intestines of laboratory mice.</title>
        <authorList>
            <person name="Navarre W."/>
            <person name="Wong E."/>
            <person name="Huang K."/>
            <person name="Tropini C."/>
            <person name="Ng K."/>
            <person name="Yu B."/>
        </authorList>
    </citation>
    <scope>NUCLEOTIDE SEQUENCE</scope>
    <source>
        <strain evidence="1">NM72_1-8</strain>
    </source>
</reference>
<evidence type="ECO:0000313" key="1">
    <source>
        <dbReference type="EMBL" id="TGY00127.1"/>
    </source>
</evidence>
<keyword evidence="2" id="KW-1185">Reference proteome</keyword>